<accession>A0A0G1W7Q6</accession>
<evidence type="ECO:0000256" key="1">
    <source>
        <dbReference type="SAM" id="Phobius"/>
    </source>
</evidence>
<comment type="caution">
    <text evidence="2">The sequence shown here is derived from an EMBL/GenBank/DDBJ whole genome shotgun (WGS) entry which is preliminary data.</text>
</comment>
<sequence>MEARNGFLAVREVAIGIIADGRKAVSQRGRWLAIYAATVVALSFLVGGWSRLTPLLLWTFANAETSYLGWSGTYKFHPLSGYLAVALTTATIHLTAMWFILFEGDEPFVDFGRFKRFFNFFNFNVERYPRFYAWIGKKKLRGLFCAGLCPEIWWVGFAYQRNDPQKFGALAVILGNMTKLTIWACLCYFAANAAFWKWVVIPTVIVFVVFFPSRLVERLLPGNGAKRSLRSLR</sequence>
<dbReference type="EMBL" id="LCQK01000006">
    <property type="protein sequence ID" value="KKW14610.1"/>
    <property type="molecule type" value="Genomic_DNA"/>
</dbReference>
<feature type="transmembrane region" description="Helical" evidence="1">
    <location>
        <begin position="32"/>
        <end position="50"/>
    </location>
</feature>
<protein>
    <submittedName>
        <fullName evidence="2">Uncharacterized protein</fullName>
    </submittedName>
</protein>
<proteinExistence type="predicted"/>
<dbReference type="AlphaFoldDB" id="A0A0G1W7Q6"/>
<feature type="transmembrane region" description="Helical" evidence="1">
    <location>
        <begin position="140"/>
        <end position="160"/>
    </location>
</feature>
<evidence type="ECO:0000313" key="3">
    <source>
        <dbReference type="Proteomes" id="UP000034224"/>
    </source>
</evidence>
<evidence type="ECO:0000313" key="2">
    <source>
        <dbReference type="EMBL" id="KKW14610.1"/>
    </source>
</evidence>
<organism evidence="2 3">
    <name type="scientific">Candidatus Jorgensenbacteria bacterium GW2011_GWB1_50_10</name>
    <dbReference type="NCBI Taxonomy" id="1618665"/>
    <lineage>
        <taxon>Bacteria</taxon>
        <taxon>Candidatus Joergenseniibacteriota</taxon>
    </lineage>
</organism>
<keyword evidence="1" id="KW-0812">Transmembrane</keyword>
<feature type="transmembrane region" description="Helical" evidence="1">
    <location>
        <begin position="79"/>
        <end position="101"/>
    </location>
</feature>
<reference evidence="2 3" key="1">
    <citation type="journal article" date="2015" name="Nature">
        <title>rRNA introns, odd ribosomes, and small enigmatic genomes across a large radiation of phyla.</title>
        <authorList>
            <person name="Brown C.T."/>
            <person name="Hug L.A."/>
            <person name="Thomas B.C."/>
            <person name="Sharon I."/>
            <person name="Castelle C.J."/>
            <person name="Singh A."/>
            <person name="Wilkins M.J."/>
            <person name="Williams K.H."/>
            <person name="Banfield J.F."/>
        </authorList>
    </citation>
    <scope>NUCLEOTIDE SEQUENCE [LARGE SCALE GENOMIC DNA]</scope>
</reference>
<gene>
    <name evidence="2" type="ORF">UY55_C0006G0019</name>
</gene>
<name>A0A0G1W7Q6_9BACT</name>
<dbReference type="STRING" id="1618665.UY55_C0006G0019"/>
<dbReference type="Proteomes" id="UP000034224">
    <property type="component" value="Unassembled WGS sequence"/>
</dbReference>
<feature type="transmembrane region" description="Helical" evidence="1">
    <location>
        <begin position="180"/>
        <end position="211"/>
    </location>
</feature>
<keyword evidence="1" id="KW-0472">Membrane</keyword>
<keyword evidence="1" id="KW-1133">Transmembrane helix</keyword>